<protein>
    <submittedName>
        <fullName evidence="2">Dual specificity protein phosphatase</fullName>
    </submittedName>
</protein>
<proteinExistence type="predicted"/>
<dbReference type="Pfam" id="PF22785">
    <property type="entry name" value="Tc-R-P"/>
    <property type="match status" value="1"/>
</dbReference>
<dbReference type="InterPro" id="IPR000387">
    <property type="entry name" value="Tyr_Pase_dom"/>
</dbReference>
<name>A0A3P3XMB7_9SPIR</name>
<evidence type="ECO:0000259" key="1">
    <source>
        <dbReference type="PROSITE" id="PS50056"/>
    </source>
</evidence>
<dbReference type="PROSITE" id="PS00383">
    <property type="entry name" value="TYR_PHOSPHATASE_1"/>
    <property type="match status" value="1"/>
</dbReference>
<dbReference type="InterPro" id="IPR050561">
    <property type="entry name" value="PTP"/>
</dbReference>
<sequence>MCACPGASGRNLREDLAAIESWGAGILISLIEEYEYRFAGVERMPELVPKYIRHLRLPIADASIPTMDWERTWLREGPSVREALRRGGRICIHCMGGFGRTGLLAARILVEFGEEPDLAIRAVRIARPGAIETSEQEEYVRNIASQIL</sequence>
<evidence type="ECO:0000313" key="2">
    <source>
        <dbReference type="EMBL" id="SLM17404.1"/>
    </source>
</evidence>
<dbReference type="PROSITE" id="PS50056">
    <property type="entry name" value="TYR_PHOSPHATASE_2"/>
    <property type="match status" value="1"/>
</dbReference>
<feature type="domain" description="Tyrosine specific protein phosphatases" evidence="1">
    <location>
        <begin position="71"/>
        <end position="138"/>
    </location>
</feature>
<dbReference type="PANTHER" id="PTHR23339">
    <property type="entry name" value="TYROSINE SPECIFIC PROTEIN PHOSPHATASE AND DUAL SPECIFICITY PROTEIN PHOSPHATASE"/>
    <property type="match status" value="1"/>
</dbReference>
<gene>
    <name evidence="2" type="ORF">SPIRO4BDMA_30041</name>
</gene>
<dbReference type="AlphaFoldDB" id="A0A3P3XMB7"/>
<dbReference type="Gene3D" id="3.90.190.10">
    <property type="entry name" value="Protein tyrosine phosphatase superfamily"/>
    <property type="match status" value="1"/>
</dbReference>
<organism evidence="2">
    <name type="scientific">uncultured spirochete</name>
    <dbReference type="NCBI Taxonomy" id="156406"/>
    <lineage>
        <taxon>Bacteria</taxon>
        <taxon>Pseudomonadati</taxon>
        <taxon>Spirochaetota</taxon>
        <taxon>Spirochaetia</taxon>
        <taxon>Spirochaetales</taxon>
        <taxon>environmental samples</taxon>
    </lineage>
</organism>
<accession>A0A3P3XMB7</accession>
<dbReference type="SUPFAM" id="SSF52799">
    <property type="entry name" value="(Phosphotyrosine protein) phosphatases II"/>
    <property type="match status" value="1"/>
</dbReference>
<dbReference type="FunFam" id="3.90.190.10:FF:000157">
    <property type="entry name" value="Protein-tyrosine phosphatase"/>
    <property type="match status" value="1"/>
</dbReference>
<dbReference type="InterPro" id="IPR016130">
    <property type="entry name" value="Tyr_Pase_AS"/>
</dbReference>
<reference evidence="2" key="1">
    <citation type="submission" date="2017-02" db="EMBL/GenBank/DDBJ databases">
        <authorList>
            <person name="Regsiter A."/>
            <person name="William W."/>
        </authorList>
    </citation>
    <scope>NUCLEOTIDE SEQUENCE</scope>
    <source>
        <strain evidence="2">BdmA 4</strain>
    </source>
</reference>
<dbReference type="EMBL" id="FWDO01000003">
    <property type="protein sequence ID" value="SLM17404.1"/>
    <property type="molecule type" value="Genomic_DNA"/>
</dbReference>
<dbReference type="InterPro" id="IPR029021">
    <property type="entry name" value="Prot-tyrosine_phosphatase-like"/>
</dbReference>